<dbReference type="InterPro" id="IPR029016">
    <property type="entry name" value="GAF-like_dom_sf"/>
</dbReference>
<dbReference type="SMART" id="SM00267">
    <property type="entry name" value="GGDEF"/>
    <property type="match status" value="1"/>
</dbReference>
<evidence type="ECO:0000313" key="4">
    <source>
        <dbReference type="Proteomes" id="UP000603200"/>
    </source>
</evidence>
<dbReference type="Gene3D" id="3.20.20.450">
    <property type="entry name" value="EAL domain"/>
    <property type="match status" value="1"/>
</dbReference>
<dbReference type="Pfam" id="PF00563">
    <property type="entry name" value="EAL"/>
    <property type="match status" value="1"/>
</dbReference>
<evidence type="ECO:0008006" key="5">
    <source>
        <dbReference type="Google" id="ProtNLM"/>
    </source>
</evidence>
<dbReference type="InterPro" id="IPR035919">
    <property type="entry name" value="EAL_sf"/>
</dbReference>
<dbReference type="InterPro" id="IPR001633">
    <property type="entry name" value="EAL_dom"/>
</dbReference>
<feature type="domain" description="EAL" evidence="1">
    <location>
        <begin position="472"/>
        <end position="728"/>
    </location>
</feature>
<dbReference type="Pfam" id="PF13185">
    <property type="entry name" value="GAF_2"/>
    <property type="match status" value="1"/>
</dbReference>
<evidence type="ECO:0000259" key="1">
    <source>
        <dbReference type="PROSITE" id="PS50883"/>
    </source>
</evidence>
<evidence type="ECO:0000313" key="3">
    <source>
        <dbReference type="EMBL" id="GIE19852.1"/>
    </source>
</evidence>
<dbReference type="PROSITE" id="PS50883">
    <property type="entry name" value="EAL"/>
    <property type="match status" value="1"/>
</dbReference>
<dbReference type="PANTHER" id="PTHR44757">
    <property type="entry name" value="DIGUANYLATE CYCLASE DGCP"/>
    <property type="match status" value="1"/>
</dbReference>
<dbReference type="Proteomes" id="UP000603200">
    <property type="component" value="Unassembled WGS sequence"/>
</dbReference>
<dbReference type="SUPFAM" id="SSF55781">
    <property type="entry name" value="GAF domain-like"/>
    <property type="match status" value="1"/>
</dbReference>
<dbReference type="InterPro" id="IPR043128">
    <property type="entry name" value="Rev_trsase/Diguanyl_cyclase"/>
</dbReference>
<dbReference type="SUPFAM" id="SSF55073">
    <property type="entry name" value="Nucleotide cyclase"/>
    <property type="match status" value="1"/>
</dbReference>
<comment type="caution">
    <text evidence="3">The sequence shown here is derived from an EMBL/GenBank/DDBJ whole genome shotgun (WGS) entry which is preliminary data.</text>
</comment>
<dbReference type="SUPFAM" id="SSF141868">
    <property type="entry name" value="EAL domain-like"/>
    <property type="match status" value="1"/>
</dbReference>
<keyword evidence="4" id="KW-1185">Reference proteome</keyword>
<name>A0ABQ3ZNT8_9ACTN</name>
<dbReference type="InterPro" id="IPR000160">
    <property type="entry name" value="GGDEF_dom"/>
</dbReference>
<dbReference type="Gene3D" id="3.30.70.270">
    <property type="match status" value="1"/>
</dbReference>
<dbReference type="CDD" id="cd01949">
    <property type="entry name" value="GGDEF"/>
    <property type="match status" value="1"/>
</dbReference>
<proteinExistence type="predicted"/>
<accession>A0ABQ3ZNT8</accession>
<dbReference type="InterPro" id="IPR052155">
    <property type="entry name" value="Biofilm_reg_signaling"/>
</dbReference>
<feature type="domain" description="GGDEF" evidence="2">
    <location>
        <begin position="332"/>
        <end position="463"/>
    </location>
</feature>
<reference evidence="3 4" key="1">
    <citation type="submission" date="2021-01" db="EMBL/GenBank/DDBJ databases">
        <title>Whole genome shotgun sequence of Actinoplanes humidus NBRC 14915.</title>
        <authorList>
            <person name="Komaki H."/>
            <person name="Tamura T."/>
        </authorList>
    </citation>
    <scope>NUCLEOTIDE SEQUENCE [LARGE SCALE GENOMIC DNA]</scope>
    <source>
        <strain evidence="3 4">NBRC 14915</strain>
    </source>
</reference>
<dbReference type="PROSITE" id="PS50887">
    <property type="entry name" value="GGDEF"/>
    <property type="match status" value="1"/>
</dbReference>
<dbReference type="InterPro" id="IPR003018">
    <property type="entry name" value="GAF"/>
</dbReference>
<dbReference type="SMART" id="SM00052">
    <property type="entry name" value="EAL"/>
    <property type="match status" value="1"/>
</dbReference>
<organism evidence="3 4">
    <name type="scientific">Winogradskya humida</name>
    <dbReference type="NCBI Taxonomy" id="113566"/>
    <lineage>
        <taxon>Bacteria</taxon>
        <taxon>Bacillati</taxon>
        <taxon>Actinomycetota</taxon>
        <taxon>Actinomycetes</taxon>
        <taxon>Micromonosporales</taxon>
        <taxon>Micromonosporaceae</taxon>
        <taxon>Winogradskya</taxon>
    </lineage>
</organism>
<dbReference type="InterPro" id="IPR029787">
    <property type="entry name" value="Nucleotide_cyclase"/>
</dbReference>
<protein>
    <recommendedName>
        <fullName evidence="5">Diguanylate cyclase (GGDEF)-like protein</fullName>
    </recommendedName>
</protein>
<evidence type="ECO:0000259" key="2">
    <source>
        <dbReference type="PROSITE" id="PS50887"/>
    </source>
</evidence>
<gene>
    <name evidence="3" type="ORF">Ahu01nite_029540</name>
</gene>
<dbReference type="Gene3D" id="3.30.450.40">
    <property type="match status" value="1"/>
</dbReference>
<dbReference type="Pfam" id="PF00990">
    <property type="entry name" value="GGDEF"/>
    <property type="match status" value="1"/>
</dbReference>
<sequence>MGMLATQQLTDFLSAVADRPDGPAAQHAAVECAARALDAQIAALVIDGEMVASVGQPDPGDFVGDDYAIASAPIGGPAPGRLLLGRRGAEFTDQEICLLRGMARVLELSLQALHVTAAERRRAQENVRLVGSLQEHQRLFDHLTRVQRLIARRAPLDQILDSITAGAAELLNVEMSSLNLLERDDRSVGSMVSSVGFAPDILTRMQRVPLPSAGAAGLAVMGDELVMVEDYAGSPIAIPDVVRSHLKAVMAVPVHENGEVVGALTVGTYEGPRQWDKAAQEVLRAFAEHVSLALTDVQTLEAMNQAFHDSLTGLASRALFLTRMERAFATSTGVAVLFVDLDRFKVVNDSLGHAAGDLLLRGVAERIQACLRSGDTAARLGGDEFAVLLPNGAGIEEAVPVAKRVLESLRQPFDLAGKETFISCSIGVAYSVTSGPEELMVRADLAMYHAKKQGKDRYEIFEPELQATFQAGLQLEADLRRAVVRHEFELRYQPIVHLRTGEITGLEALIRWQHPERGVIPPLDFIPLAEETGMIVPIGEWVLREACRQAATWNARRDSQHPLSVSVNLSAVQLDQPNLPAVVASALANSGLPATSLIIELTESLLVDHRDSTLHQLEQIKKLGVRLAIDDFGTGYSSLAYLRRFPVDIIKIDKSFVDDVGDEPTAAALTMGIIQLGRALSLSTIAEGIEDKFQLTELTDGNCELGQGYYFAEPLTDIATDELLFPTGASS</sequence>
<dbReference type="SMART" id="SM00065">
    <property type="entry name" value="GAF"/>
    <property type="match status" value="1"/>
</dbReference>
<dbReference type="EMBL" id="BOMN01000033">
    <property type="protein sequence ID" value="GIE19852.1"/>
    <property type="molecule type" value="Genomic_DNA"/>
</dbReference>
<dbReference type="NCBIfam" id="TIGR00254">
    <property type="entry name" value="GGDEF"/>
    <property type="match status" value="1"/>
</dbReference>
<dbReference type="PANTHER" id="PTHR44757:SF2">
    <property type="entry name" value="BIOFILM ARCHITECTURE MAINTENANCE PROTEIN MBAA"/>
    <property type="match status" value="1"/>
</dbReference>
<dbReference type="CDD" id="cd01948">
    <property type="entry name" value="EAL"/>
    <property type="match status" value="1"/>
</dbReference>